<dbReference type="SUPFAM" id="SSF51735">
    <property type="entry name" value="NAD(P)-binding Rossmann-fold domains"/>
    <property type="match status" value="1"/>
</dbReference>
<sequence>MALNSTSFQNAIALITGGNKGIGFEVARQLGEEGLVVLIAARDKIRGEEAVCILNNENIQAKWIELDVTKQETIDNAAHQVLNDYGRLDILINNAGILLEGEPPRLARTDMNDNNKAYPPPSHAARVIVHYATLPDDGPSGKFFDSQKDEMP</sequence>
<organism evidence="5 6">
    <name type="scientific">Adineta steineri</name>
    <dbReference type="NCBI Taxonomy" id="433720"/>
    <lineage>
        <taxon>Eukaryota</taxon>
        <taxon>Metazoa</taxon>
        <taxon>Spiralia</taxon>
        <taxon>Gnathifera</taxon>
        <taxon>Rotifera</taxon>
        <taxon>Eurotatoria</taxon>
        <taxon>Bdelloidea</taxon>
        <taxon>Adinetida</taxon>
        <taxon>Adinetidae</taxon>
        <taxon>Adineta</taxon>
    </lineage>
</organism>
<feature type="non-terminal residue" evidence="5">
    <location>
        <position position="1"/>
    </location>
</feature>
<reference evidence="5" key="1">
    <citation type="submission" date="2021-02" db="EMBL/GenBank/DDBJ databases">
        <authorList>
            <person name="Nowell W R."/>
        </authorList>
    </citation>
    <scope>NUCLEOTIDE SEQUENCE</scope>
</reference>
<name>A0A816GWF4_9BILA</name>
<dbReference type="Proteomes" id="UP000663832">
    <property type="component" value="Unassembled WGS sequence"/>
</dbReference>
<evidence type="ECO:0000256" key="3">
    <source>
        <dbReference type="ARBA" id="ARBA00023002"/>
    </source>
</evidence>
<accession>A0A816GWF4</accession>
<dbReference type="EMBL" id="CAJNOM010008488">
    <property type="protein sequence ID" value="CAF1680229.1"/>
    <property type="molecule type" value="Genomic_DNA"/>
</dbReference>
<evidence type="ECO:0000313" key="6">
    <source>
        <dbReference type="Proteomes" id="UP000663832"/>
    </source>
</evidence>
<dbReference type="GO" id="GO:0016491">
    <property type="term" value="F:oxidoreductase activity"/>
    <property type="evidence" value="ECO:0007669"/>
    <property type="project" value="UniProtKB-KW"/>
</dbReference>
<evidence type="ECO:0000256" key="1">
    <source>
        <dbReference type="ARBA" id="ARBA00006484"/>
    </source>
</evidence>
<keyword evidence="2" id="KW-0521">NADP</keyword>
<dbReference type="Pfam" id="PF00106">
    <property type="entry name" value="adh_short"/>
    <property type="match status" value="1"/>
</dbReference>
<dbReference type="InterPro" id="IPR002347">
    <property type="entry name" value="SDR_fam"/>
</dbReference>
<dbReference type="AlphaFoldDB" id="A0A816GWF4"/>
<gene>
    <name evidence="4" type="ORF">BJG266_LOCUS49923</name>
    <name evidence="5" type="ORF">QVE165_LOCUS67016</name>
</gene>
<evidence type="ECO:0000256" key="2">
    <source>
        <dbReference type="ARBA" id="ARBA00022857"/>
    </source>
</evidence>
<dbReference type="Gene3D" id="3.40.50.720">
    <property type="entry name" value="NAD(P)-binding Rossmann-like Domain"/>
    <property type="match status" value="1"/>
</dbReference>
<proteinExistence type="inferred from homology"/>
<keyword evidence="3" id="KW-0560">Oxidoreductase</keyword>
<dbReference type="EMBL" id="CAJNOI010008040">
    <property type="protein sequence ID" value="CAF1594360.1"/>
    <property type="molecule type" value="Genomic_DNA"/>
</dbReference>
<dbReference type="InterPro" id="IPR036291">
    <property type="entry name" value="NAD(P)-bd_dom_sf"/>
</dbReference>
<evidence type="ECO:0000313" key="4">
    <source>
        <dbReference type="EMBL" id="CAF1594360.1"/>
    </source>
</evidence>
<keyword evidence="6" id="KW-1185">Reference proteome</keyword>
<dbReference type="PANTHER" id="PTHR43490">
    <property type="entry name" value="(+)-NEOMENTHOL DEHYDROGENASE"/>
    <property type="match status" value="1"/>
</dbReference>
<comment type="caution">
    <text evidence="5">The sequence shown here is derived from an EMBL/GenBank/DDBJ whole genome shotgun (WGS) entry which is preliminary data.</text>
</comment>
<dbReference type="PANTHER" id="PTHR43490:SF99">
    <property type="entry name" value="SHORT-CHAIN DEHYDROGENASE_REDUCTASE"/>
    <property type="match status" value="1"/>
</dbReference>
<dbReference type="PRINTS" id="PR00081">
    <property type="entry name" value="GDHRDH"/>
</dbReference>
<evidence type="ECO:0000313" key="5">
    <source>
        <dbReference type="EMBL" id="CAF1680229.1"/>
    </source>
</evidence>
<dbReference type="Proteomes" id="UP000663877">
    <property type="component" value="Unassembled WGS sequence"/>
</dbReference>
<comment type="similarity">
    <text evidence="1">Belongs to the short-chain dehydrogenases/reductases (SDR) family.</text>
</comment>
<protein>
    <submittedName>
        <fullName evidence="5">Uncharacterized protein</fullName>
    </submittedName>
</protein>
<dbReference type="OrthoDB" id="7289984at2759"/>